<reference evidence="1 2" key="1">
    <citation type="submission" date="2024-05" db="EMBL/GenBank/DDBJ databases">
        <title>Genetic variation in Jamaican populations of the coffee berry borer (Hypothenemus hampei).</title>
        <authorList>
            <person name="Errbii M."/>
            <person name="Myrie A."/>
        </authorList>
    </citation>
    <scope>NUCLEOTIDE SEQUENCE [LARGE SCALE GENOMIC DNA]</scope>
    <source>
        <strain evidence="1">JA-Hopewell-2020-01-JO</strain>
        <tissue evidence="1">Whole body</tissue>
    </source>
</reference>
<organism evidence="1 2">
    <name type="scientific">Hypothenemus hampei</name>
    <name type="common">Coffee berry borer</name>
    <dbReference type="NCBI Taxonomy" id="57062"/>
    <lineage>
        <taxon>Eukaryota</taxon>
        <taxon>Metazoa</taxon>
        <taxon>Ecdysozoa</taxon>
        <taxon>Arthropoda</taxon>
        <taxon>Hexapoda</taxon>
        <taxon>Insecta</taxon>
        <taxon>Pterygota</taxon>
        <taxon>Neoptera</taxon>
        <taxon>Endopterygota</taxon>
        <taxon>Coleoptera</taxon>
        <taxon>Polyphaga</taxon>
        <taxon>Cucujiformia</taxon>
        <taxon>Curculionidae</taxon>
        <taxon>Scolytinae</taxon>
        <taxon>Hypothenemus</taxon>
    </lineage>
</organism>
<gene>
    <name evidence="1" type="ORF">ABEB36_004390</name>
</gene>
<proteinExistence type="predicted"/>
<evidence type="ECO:0000313" key="1">
    <source>
        <dbReference type="EMBL" id="KAL1509687.1"/>
    </source>
</evidence>
<comment type="caution">
    <text evidence="1">The sequence shown here is derived from an EMBL/GenBank/DDBJ whole genome shotgun (WGS) entry which is preliminary data.</text>
</comment>
<dbReference type="Proteomes" id="UP001566132">
    <property type="component" value="Unassembled WGS sequence"/>
</dbReference>
<dbReference type="AlphaFoldDB" id="A0ABD1F361"/>
<protein>
    <submittedName>
        <fullName evidence="1">Uncharacterized protein</fullName>
    </submittedName>
</protein>
<keyword evidence="2" id="KW-1185">Reference proteome</keyword>
<name>A0ABD1F361_HYPHA</name>
<sequence>MRFPLNDLIEGEHNGEPIKGLLMPYPQLFNVGDFTNLQTLPFTWGLACDNPDDVTDDMTIRLLPPILSLGKMEISGRDAFASCRHLVPLTLDGMTPRLFIPQDSKESTERAMFSTPNIAGHGCFSHAEFGAN</sequence>
<accession>A0ABD1F361</accession>
<dbReference type="EMBL" id="JBDJPC010000003">
    <property type="protein sequence ID" value="KAL1509687.1"/>
    <property type="molecule type" value="Genomic_DNA"/>
</dbReference>
<evidence type="ECO:0000313" key="2">
    <source>
        <dbReference type="Proteomes" id="UP001566132"/>
    </source>
</evidence>